<dbReference type="RefSeq" id="WP_252113480.1">
    <property type="nucleotide sequence ID" value="NZ_JAMSHT010000001.1"/>
</dbReference>
<sequence>MRKLLTMALVGGALVLSACNTVQGLGEDISSAGECGEDVINGENC</sequence>
<dbReference type="PROSITE" id="PS51257">
    <property type="entry name" value="PROKAR_LIPOPROTEIN"/>
    <property type="match status" value="1"/>
</dbReference>
<protein>
    <submittedName>
        <fullName evidence="2">Entericidin A/B family lipoprotein</fullName>
    </submittedName>
</protein>
<dbReference type="Proteomes" id="UP001155128">
    <property type="component" value="Unassembled WGS sequence"/>
</dbReference>
<evidence type="ECO:0000256" key="1">
    <source>
        <dbReference type="SAM" id="SignalP"/>
    </source>
</evidence>
<keyword evidence="3" id="KW-1185">Reference proteome</keyword>
<gene>
    <name evidence="2" type="ORF">NDO55_06330</name>
</gene>
<dbReference type="AlphaFoldDB" id="A0A9X2EG85"/>
<proteinExistence type="predicted"/>
<name>A0A9X2EG85_9SPHN</name>
<evidence type="ECO:0000313" key="2">
    <source>
        <dbReference type="EMBL" id="MCM8557433.1"/>
    </source>
</evidence>
<reference evidence="2" key="1">
    <citation type="submission" date="2022-06" db="EMBL/GenBank/DDBJ databases">
        <title>Sphingomicrobium sedimins sp. nov., a marine bacterium isolated from tidal flat.</title>
        <authorList>
            <person name="Kim C.-H."/>
            <person name="Yoo Y."/>
            <person name="Kim J.-J."/>
        </authorList>
    </citation>
    <scope>NUCLEOTIDE SEQUENCE</scope>
    <source>
        <strain evidence="2">GRR-S6-50</strain>
    </source>
</reference>
<keyword evidence="1" id="KW-0732">Signal</keyword>
<dbReference type="EMBL" id="JAMSHT010000001">
    <property type="protein sequence ID" value="MCM8557433.1"/>
    <property type="molecule type" value="Genomic_DNA"/>
</dbReference>
<organism evidence="2 3">
    <name type="scientific">Sphingomicrobium sediminis</name>
    <dbReference type="NCBI Taxonomy" id="2950949"/>
    <lineage>
        <taxon>Bacteria</taxon>
        <taxon>Pseudomonadati</taxon>
        <taxon>Pseudomonadota</taxon>
        <taxon>Alphaproteobacteria</taxon>
        <taxon>Sphingomonadales</taxon>
        <taxon>Sphingomonadaceae</taxon>
        <taxon>Sphingomicrobium</taxon>
    </lineage>
</organism>
<feature type="chain" id="PRO_5040832202" evidence="1">
    <location>
        <begin position="19"/>
        <end position="45"/>
    </location>
</feature>
<accession>A0A9X2EG85</accession>
<keyword evidence="2" id="KW-0449">Lipoprotein</keyword>
<evidence type="ECO:0000313" key="3">
    <source>
        <dbReference type="Proteomes" id="UP001155128"/>
    </source>
</evidence>
<comment type="caution">
    <text evidence="2">The sequence shown here is derived from an EMBL/GenBank/DDBJ whole genome shotgun (WGS) entry which is preliminary data.</text>
</comment>
<feature type="signal peptide" evidence="1">
    <location>
        <begin position="1"/>
        <end position="18"/>
    </location>
</feature>